<evidence type="ECO:0000256" key="4">
    <source>
        <dbReference type="SAM" id="Phobius"/>
    </source>
</evidence>
<reference evidence="5 6" key="1">
    <citation type="submission" date="2017-05" db="EMBL/GenBank/DDBJ databases">
        <authorList>
            <person name="Varghese N."/>
            <person name="Submissions S."/>
        </authorList>
    </citation>
    <scope>NUCLEOTIDE SEQUENCE [LARGE SCALE GENOMIC DNA]</scope>
    <source>
        <strain evidence="5 6">DSM 21194</strain>
    </source>
</reference>
<dbReference type="CDD" id="cd01049">
    <property type="entry name" value="RNRR2"/>
    <property type="match status" value="1"/>
</dbReference>
<keyword evidence="6" id="KW-1185">Reference proteome</keyword>
<dbReference type="Proteomes" id="UP000317593">
    <property type="component" value="Unassembled WGS sequence"/>
</dbReference>
<dbReference type="PANTHER" id="PTHR23409:SF18">
    <property type="entry name" value="RIBONUCLEOSIDE-DIPHOSPHATE REDUCTASE SUBUNIT M2"/>
    <property type="match status" value="1"/>
</dbReference>
<keyword evidence="4" id="KW-1133">Transmembrane helix</keyword>
<feature type="binding site" evidence="3">
    <location>
        <position position="84"/>
    </location>
    <ligand>
        <name>Fe cation</name>
        <dbReference type="ChEBI" id="CHEBI:24875"/>
        <label>1</label>
    </ligand>
</feature>
<keyword evidence="4" id="KW-0812">Transmembrane</keyword>
<feature type="binding site" evidence="3">
    <location>
        <position position="225"/>
    </location>
    <ligand>
        <name>Fe cation</name>
        <dbReference type="ChEBI" id="CHEBI:24875"/>
        <label>2</label>
    </ligand>
</feature>
<accession>A0A521AZJ3</accession>
<evidence type="ECO:0000256" key="2">
    <source>
        <dbReference type="PIRNR" id="PIRNR000355"/>
    </source>
</evidence>
<dbReference type="UniPathway" id="UPA00326"/>
<keyword evidence="2 3" id="KW-0408">Iron</keyword>
<comment type="function">
    <text evidence="2">Provides the precursors necessary for DNA synthesis. Catalyzes the biosynthesis of deoxyribonucleotides from the corresponding ribonucleotides.</text>
</comment>
<gene>
    <name evidence="5" type="ORF">SAMN06265218_10211</name>
</gene>
<feature type="transmembrane region" description="Helical" evidence="4">
    <location>
        <begin position="180"/>
        <end position="202"/>
    </location>
</feature>
<dbReference type="Gene3D" id="1.10.620.20">
    <property type="entry name" value="Ribonucleotide Reductase, subunit A"/>
    <property type="match status" value="1"/>
</dbReference>
<dbReference type="Pfam" id="PF00268">
    <property type="entry name" value="Ribonuc_red_sm"/>
    <property type="match status" value="1"/>
</dbReference>
<feature type="binding site" evidence="3">
    <location>
        <position position="115"/>
    </location>
    <ligand>
        <name>Fe cation</name>
        <dbReference type="ChEBI" id="CHEBI:24875"/>
        <label>2</label>
    </ligand>
</feature>
<organism evidence="5 6">
    <name type="scientific">Fodinibius sediminis</name>
    <dbReference type="NCBI Taxonomy" id="1214077"/>
    <lineage>
        <taxon>Bacteria</taxon>
        <taxon>Pseudomonadati</taxon>
        <taxon>Balneolota</taxon>
        <taxon>Balneolia</taxon>
        <taxon>Balneolales</taxon>
        <taxon>Balneolaceae</taxon>
        <taxon>Fodinibius</taxon>
    </lineage>
</organism>
<evidence type="ECO:0000313" key="5">
    <source>
        <dbReference type="EMBL" id="SMO39940.1"/>
    </source>
</evidence>
<feature type="binding site" evidence="3">
    <location>
        <position position="222"/>
    </location>
    <ligand>
        <name>Fe cation</name>
        <dbReference type="ChEBI" id="CHEBI:24875"/>
        <label>2</label>
    </ligand>
</feature>
<comment type="cofactor">
    <cofactor evidence="2 3">
        <name>Fe cation</name>
        <dbReference type="ChEBI" id="CHEBI:24875"/>
    </cofactor>
    <text evidence="2 3">Binds 2 iron ions per subunit.</text>
</comment>
<evidence type="ECO:0000256" key="1">
    <source>
        <dbReference type="ARBA" id="ARBA00009303"/>
    </source>
</evidence>
<dbReference type="PIRSF" id="PIRSF000355">
    <property type="entry name" value="NrdB"/>
    <property type="match status" value="1"/>
</dbReference>
<dbReference type="GO" id="GO:0009263">
    <property type="term" value="P:deoxyribonucleotide biosynthetic process"/>
    <property type="evidence" value="ECO:0007669"/>
    <property type="project" value="UniProtKB-KW"/>
</dbReference>
<feature type="binding site" evidence="3">
    <location>
        <position position="188"/>
    </location>
    <ligand>
        <name>Fe cation</name>
        <dbReference type="ChEBI" id="CHEBI:24875"/>
        <label>2</label>
    </ligand>
</feature>
<dbReference type="EC" id="1.17.4.1" evidence="2"/>
<feature type="binding site" evidence="3">
    <location>
        <position position="118"/>
    </location>
    <ligand>
        <name>Fe cation</name>
        <dbReference type="ChEBI" id="CHEBI:24875"/>
        <label>1</label>
    </ligand>
</feature>
<dbReference type="InterPro" id="IPR012348">
    <property type="entry name" value="RNR-like"/>
</dbReference>
<comment type="similarity">
    <text evidence="1 2">Belongs to the ribonucleoside diphosphate reductase small chain family.</text>
</comment>
<evidence type="ECO:0000313" key="6">
    <source>
        <dbReference type="Proteomes" id="UP000317593"/>
    </source>
</evidence>
<keyword evidence="4" id="KW-0472">Membrane</keyword>
<dbReference type="PANTHER" id="PTHR23409">
    <property type="entry name" value="RIBONUCLEOSIDE-DIPHOSPHATE REDUCTASE SMALL CHAIN"/>
    <property type="match status" value="1"/>
</dbReference>
<keyword evidence="2" id="KW-0560">Oxidoreductase</keyword>
<keyword evidence="2 3" id="KW-0479">Metal-binding</keyword>
<dbReference type="InterPro" id="IPR009078">
    <property type="entry name" value="Ferritin-like_SF"/>
</dbReference>
<protein>
    <recommendedName>
        <fullName evidence="2">Ribonucleoside-diphosphate reductase subunit beta</fullName>
        <ecNumber evidence="2">1.17.4.1</ecNumber>
    </recommendedName>
</protein>
<dbReference type="GO" id="GO:0004748">
    <property type="term" value="F:ribonucleoside-diphosphate reductase activity, thioredoxin disulfide as acceptor"/>
    <property type="evidence" value="ECO:0007669"/>
    <property type="project" value="UniProtKB-EC"/>
</dbReference>
<dbReference type="GO" id="GO:0046872">
    <property type="term" value="F:metal ion binding"/>
    <property type="evidence" value="ECO:0007669"/>
    <property type="project" value="UniProtKB-KW"/>
</dbReference>
<dbReference type="AlphaFoldDB" id="A0A521AZJ3"/>
<dbReference type="InterPro" id="IPR033909">
    <property type="entry name" value="RNR_small"/>
</dbReference>
<name>A0A521AZJ3_9BACT</name>
<proteinExistence type="inferred from homology"/>
<keyword evidence="2" id="KW-0215">Deoxyribonucleotide synthesis</keyword>
<dbReference type="EMBL" id="FXTH01000002">
    <property type="protein sequence ID" value="SMO39940.1"/>
    <property type="molecule type" value="Genomic_DNA"/>
</dbReference>
<dbReference type="InterPro" id="IPR000358">
    <property type="entry name" value="RNR_small_fam"/>
</dbReference>
<evidence type="ECO:0000256" key="3">
    <source>
        <dbReference type="PIRSR" id="PIRSR000355-2"/>
    </source>
</evidence>
<sequence>MIRPDKPYLFMNNKLIGRTSVRDNIKLSEDPSYPIFKELYEKQKKAVWFPEELNIQQDALDYHTLSADEKDLFDTAVGYFCSSELLVQNVLVNSFFPLLTDPHAKMSFSTQLFMENIHSDFFEIVLQSFGMDREKMYDVAFDDPILRKKQSLIVDEIDKISYGQIDPNTLEGQKQILRAILLNNIILEGIFFYSSFAHFFALKDMAKMKNVVSGVELVLIDESLHLQNGIEAILIMLDENPEIVEDQQYVQDIRDVILEGTSLEIEYVKHKFGNRTILGISYGELERYLKYITDRRLQELGFQQEFHINENPLRFLQKEDVKKLINFFEVSSTEYTNY</sequence>
<feature type="binding site" evidence="3">
    <location>
        <position position="115"/>
    </location>
    <ligand>
        <name>Fe cation</name>
        <dbReference type="ChEBI" id="CHEBI:24875"/>
        <label>1</label>
    </ligand>
</feature>
<dbReference type="SUPFAM" id="SSF47240">
    <property type="entry name" value="Ferritin-like"/>
    <property type="match status" value="1"/>
</dbReference>
<comment type="catalytic activity">
    <reaction evidence="2">
        <text>a 2'-deoxyribonucleoside 5'-diphosphate + [thioredoxin]-disulfide + H2O = a ribonucleoside 5'-diphosphate + [thioredoxin]-dithiol</text>
        <dbReference type="Rhea" id="RHEA:23252"/>
        <dbReference type="Rhea" id="RHEA-COMP:10698"/>
        <dbReference type="Rhea" id="RHEA-COMP:10700"/>
        <dbReference type="ChEBI" id="CHEBI:15377"/>
        <dbReference type="ChEBI" id="CHEBI:29950"/>
        <dbReference type="ChEBI" id="CHEBI:50058"/>
        <dbReference type="ChEBI" id="CHEBI:57930"/>
        <dbReference type="ChEBI" id="CHEBI:73316"/>
        <dbReference type="EC" id="1.17.4.1"/>
    </reaction>
</comment>